<name>A0A8S5SZ52_9CAUD</name>
<keyword evidence="1" id="KW-0472">Membrane</keyword>
<evidence type="ECO:0000313" key="2">
    <source>
        <dbReference type="EMBL" id="DAF56396.1"/>
    </source>
</evidence>
<sequence>MSTLNNVISNVLAIIWAVIALSEWILAEEKEDKIYAAVMMILAMVARR</sequence>
<reference evidence="2" key="1">
    <citation type="journal article" date="2021" name="Proc. Natl. Acad. Sci. U.S.A.">
        <title>A Catalog of Tens of Thousands of Viruses from Human Metagenomes Reveals Hidden Associations with Chronic Diseases.</title>
        <authorList>
            <person name="Tisza M.J."/>
            <person name="Buck C.B."/>
        </authorList>
    </citation>
    <scope>NUCLEOTIDE SEQUENCE</scope>
    <source>
        <strain evidence="2">Ct0Qb19</strain>
    </source>
</reference>
<evidence type="ECO:0000256" key="1">
    <source>
        <dbReference type="SAM" id="Phobius"/>
    </source>
</evidence>
<dbReference type="EMBL" id="BK032715">
    <property type="protein sequence ID" value="DAF56396.1"/>
    <property type="molecule type" value="Genomic_DNA"/>
</dbReference>
<keyword evidence="1" id="KW-1133">Transmembrane helix</keyword>
<protein>
    <submittedName>
        <fullName evidence="2">Uncharacterized protein</fullName>
    </submittedName>
</protein>
<keyword evidence="1" id="KW-0812">Transmembrane</keyword>
<organism evidence="2">
    <name type="scientific">Myoviridae sp. ct0Qb19</name>
    <dbReference type="NCBI Taxonomy" id="2827653"/>
    <lineage>
        <taxon>Viruses</taxon>
        <taxon>Duplodnaviria</taxon>
        <taxon>Heunggongvirae</taxon>
        <taxon>Uroviricota</taxon>
        <taxon>Caudoviricetes</taxon>
    </lineage>
</organism>
<accession>A0A8S5SZ52</accession>
<proteinExistence type="predicted"/>
<feature type="transmembrane region" description="Helical" evidence="1">
    <location>
        <begin position="6"/>
        <end position="26"/>
    </location>
</feature>